<keyword evidence="7" id="KW-1185">Reference proteome</keyword>
<dbReference type="SMART" id="SM00248">
    <property type="entry name" value="ANK"/>
    <property type="match status" value="4"/>
</dbReference>
<keyword evidence="4" id="KW-0812">Transmembrane</keyword>
<evidence type="ECO:0000256" key="2">
    <source>
        <dbReference type="ARBA" id="ARBA00023043"/>
    </source>
</evidence>
<evidence type="ECO:0000313" key="6">
    <source>
        <dbReference type="EMBL" id="KAJ6027217.1"/>
    </source>
</evidence>
<evidence type="ECO:0000256" key="5">
    <source>
        <dbReference type="SAM" id="SignalP"/>
    </source>
</evidence>
<evidence type="ECO:0000256" key="4">
    <source>
        <dbReference type="SAM" id="Phobius"/>
    </source>
</evidence>
<dbReference type="InterPro" id="IPR050663">
    <property type="entry name" value="Ankyrin-SOCS_Box"/>
</dbReference>
<feature type="repeat" description="ANK" evidence="3">
    <location>
        <begin position="1082"/>
        <end position="1114"/>
    </location>
</feature>
<dbReference type="AlphaFoldDB" id="A0AAD6I2D9"/>
<feature type="transmembrane region" description="Helical" evidence="4">
    <location>
        <begin position="235"/>
        <end position="254"/>
    </location>
</feature>
<organism evidence="6 7">
    <name type="scientific">Penicillium canescens</name>
    <dbReference type="NCBI Taxonomy" id="5083"/>
    <lineage>
        <taxon>Eukaryota</taxon>
        <taxon>Fungi</taxon>
        <taxon>Dikarya</taxon>
        <taxon>Ascomycota</taxon>
        <taxon>Pezizomycotina</taxon>
        <taxon>Eurotiomycetes</taxon>
        <taxon>Eurotiomycetidae</taxon>
        <taxon>Eurotiales</taxon>
        <taxon>Aspergillaceae</taxon>
        <taxon>Penicillium</taxon>
    </lineage>
</organism>
<protein>
    <submittedName>
        <fullName evidence="6">Uncharacterized protein</fullName>
    </submittedName>
</protein>
<feature type="transmembrane region" description="Helical" evidence="4">
    <location>
        <begin position="190"/>
        <end position="215"/>
    </location>
</feature>
<dbReference type="PROSITE" id="PS50088">
    <property type="entry name" value="ANK_REPEAT"/>
    <property type="match status" value="3"/>
</dbReference>
<reference evidence="6" key="1">
    <citation type="journal article" date="2023" name="IMA Fungus">
        <title>Comparative genomic study of the Penicillium genus elucidates a diverse pangenome and 15 lateral gene transfer events.</title>
        <authorList>
            <person name="Petersen C."/>
            <person name="Sorensen T."/>
            <person name="Nielsen M.R."/>
            <person name="Sondergaard T.E."/>
            <person name="Sorensen J.L."/>
            <person name="Fitzpatrick D.A."/>
            <person name="Frisvad J.C."/>
            <person name="Nielsen K.L."/>
        </authorList>
    </citation>
    <scope>NUCLEOTIDE SEQUENCE</scope>
    <source>
        <strain evidence="6">IBT 15450</strain>
    </source>
</reference>
<dbReference type="Proteomes" id="UP001219568">
    <property type="component" value="Unassembled WGS sequence"/>
</dbReference>
<feature type="chain" id="PRO_5042062837" evidence="5">
    <location>
        <begin position="19"/>
        <end position="1141"/>
    </location>
</feature>
<reference evidence="6" key="2">
    <citation type="submission" date="2023-01" db="EMBL/GenBank/DDBJ databases">
        <authorList>
            <person name="Petersen C."/>
        </authorList>
    </citation>
    <scope>NUCLEOTIDE SEQUENCE</scope>
    <source>
        <strain evidence="6">IBT 15450</strain>
    </source>
</reference>
<keyword evidence="5" id="KW-0732">Signal</keyword>
<keyword evidence="2 3" id="KW-0040">ANK repeat</keyword>
<evidence type="ECO:0000256" key="1">
    <source>
        <dbReference type="ARBA" id="ARBA00022737"/>
    </source>
</evidence>
<evidence type="ECO:0000256" key="3">
    <source>
        <dbReference type="PROSITE-ProRule" id="PRU00023"/>
    </source>
</evidence>
<feature type="repeat" description="ANK" evidence="3">
    <location>
        <begin position="1049"/>
        <end position="1081"/>
    </location>
</feature>
<dbReference type="InterPro" id="IPR036770">
    <property type="entry name" value="Ankyrin_rpt-contain_sf"/>
</dbReference>
<dbReference type="GO" id="GO:0005634">
    <property type="term" value="C:nucleus"/>
    <property type="evidence" value="ECO:0007669"/>
    <property type="project" value="TreeGrafter"/>
</dbReference>
<feature type="repeat" description="ANK" evidence="3">
    <location>
        <begin position="983"/>
        <end position="1015"/>
    </location>
</feature>
<keyword evidence="4" id="KW-0472">Membrane</keyword>
<evidence type="ECO:0000313" key="7">
    <source>
        <dbReference type="Proteomes" id="UP001219568"/>
    </source>
</evidence>
<keyword evidence="4" id="KW-1133">Transmembrane helix</keyword>
<feature type="transmembrane region" description="Helical" evidence="4">
    <location>
        <begin position="320"/>
        <end position="339"/>
    </location>
</feature>
<accession>A0AAD6I2D9</accession>
<gene>
    <name evidence="6" type="ORF">N7460_012034</name>
</gene>
<dbReference type="Pfam" id="PF12796">
    <property type="entry name" value="Ank_2"/>
    <property type="match status" value="2"/>
</dbReference>
<dbReference type="SUPFAM" id="SSF48403">
    <property type="entry name" value="Ankyrin repeat"/>
    <property type="match status" value="1"/>
</dbReference>
<dbReference type="PROSITE" id="PS50297">
    <property type="entry name" value="ANK_REP_REGION"/>
    <property type="match status" value="3"/>
</dbReference>
<dbReference type="GO" id="GO:0000976">
    <property type="term" value="F:transcription cis-regulatory region binding"/>
    <property type="evidence" value="ECO:0007669"/>
    <property type="project" value="TreeGrafter"/>
</dbReference>
<dbReference type="Gene3D" id="1.25.40.20">
    <property type="entry name" value="Ankyrin repeat-containing domain"/>
    <property type="match status" value="1"/>
</dbReference>
<comment type="caution">
    <text evidence="6">The sequence shown here is derived from an EMBL/GenBank/DDBJ whole genome shotgun (WGS) entry which is preliminary data.</text>
</comment>
<keyword evidence="1" id="KW-0677">Repeat</keyword>
<dbReference type="PANTHER" id="PTHR24193">
    <property type="entry name" value="ANKYRIN REPEAT PROTEIN"/>
    <property type="match status" value="1"/>
</dbReference>
<dbReference type="EMBL" id="JAQJZL010000015">
    <property type="protein sequence ID" value="KAJ6027217.1"/>
    <property type="molecule type" value="Genomic_DNA"/>
</dbReference>
<feature type="transmembrane region" description="Helical" evidence="4">
    <location>
        <begin position="58"/>
        <end position="79"/>
    </location>
</feature>
<proteinExistence type="predicted"/>
<sequence>MMLSMLFLLFLFVPFVAADDWDDFTNNLATDLAPLITLFGERLTKQFLSESISTLDNVIFALSPLGVLTAVVSVIRICGSSSLRAFVGRAQEGPAEAECELLPCVSESTSELFNDGGITRVFGRPKIVEIVVWEDGDPKLGEKTTKVGNLKEALVEKTWTCGGNLSPNLLPELDIPNLSLNKGIKRRDQFWFYCAAVLGTALQLGSIMFAALTVFMWPETFQKDDKPVASYAFPFYVIGSTLLFIGMFFCAFIMKRSSKEYYLQPQKTSKIYWLQPGKQNADDQVFQAFLTTKEYGGPSATENLSYIKSVRDYRFRRKYLQIYSTLASTLLGFIFQFVGLRGLHASVILAQLGSTFLMAIVRTILRTERMAPEENEFRDEQKLLSSTQQELDCFAFHLENVDSFHLRLPPDRPTTLSSPGYISHPSLCLAKHLIHTRARLAELTSSSNQELTVAWDDMPIRQVAQNLARAIEMTMDLMTTSWEIDLGKTFIFNLFAECRTSSQSSDSVIESYCMILLRGSDTLRWKIDVNELEAILGLWVWSIQKANDNTPDFKLHRLVGLGKDDAQKEETDLYFQKWIFRQTEATMVNSGMMDFSSQLFGFASNKHSYDMDALAVRVDSNLEMMAAQDIYIQFMGQVFGHFKELGGDVDIVPGPNSSFLAQNSRINELVQCIETCDLGTREEALLCIVPTLNSRGLLPELSGDSINVRKRTIEYIASGKWKDALNLVTWLCQRSNSHEFERSVYELGYLCCQAILEGDDNGRHEGSKHMCELLQSDLRARFFQSKGAKRPVGWINSSNHKEWWKSFSKQLGWIAWHACRNLSASNWMQPYFEALGASEHLSPSCGAGIQDSDTEKGIRTLQQWLTYPTMEIEIDRDVPGYDDELAFKWALSNQNHALLYWFLVKWTEMSKDLPSLAHAAYLFAAKNHSEWAIQVLRRRGADIEAENFEHHSVMIKLVLDQDLTGIQTMLANGASINGKSKTDKMGPLEVAAEQGHNDTISLLLDHGAEIDCSRKGKYSALWWATVEQRLETVSLLLGRGADINTIGLGYMSPLYSAVLNQHVQMVDLLIQHGAKLNTQNDQGQTPVMLASTEPSIEIVRLLLGAGADTKLQDYGGRTALDLARIHGCTEAIVLLEAAMQS</sequence>
<dbReference type="PANTHER" id="PTHR24193:SF121">
    <property type="entry name" value="ADA2A-CONTAINING COMPLEX COMPONENT 3, ISOFORM D"/>
    <property type="match status" value="1"/>
</dbReference>
<dbReference type="InterPro" id="IPR002110">
    <property type="entry name" value="Ankyrin_rpt"/>
</dbReference>
<name>A0AAD6I2D9_PENCN</name>
<feature type="signal peptide" evidence="5">
    <location>
        <begin position="1"/>
        <end position="18"/>
    </location>
</feature>
<dbReference type="GO" id="GO:0045944">
    <property type="term" value="P:positive regulation of transcription by RNA polymerase II"/>
    <property type="evidence" value="ECO:0007669"/>
    <property type="project" value="TreeGrafter"/>
</dbReference>